<reference evidence="5" key="1">
    <citation type="submission" date="2017-02" db="EMBL/GenBank/DDBJ databases">
        <authorList>
            <person name="Varghese N."/>
            <person name="Submissions S."/>
        </authorList>
    </citation>
    <scope>NUCLEOTIDE SEQUENCE [LARGE SCALE GENOMIC DNA]</scope>
    <source>
        <strain evidence="5">DSM 22270</strain>
    </source>
</reference>
<sequence length="360" mass="40948">MIYYDKYNLEDFLLDENFRLWVIHNDRKAGDFWTEIEGQYPDKKIIMQQARELLLTWNQTHSELSEDDLEKQVNRILTSTERQVIKPFSHKFTRTWISVAASALLIMGVGWGISHKMQQEKPAPDYQQYVSQVPVPMKEIVNKTSQKMSVNLPDGSVVALSPASRISYAEAFIHDKKREVYLSGEAFFDVEKDALNPFFVYAHGLVTRVVGTSFLVKTTESNVEVLVRSGRVSVLAMKDIDNQNNRNTELLLTPNQQAIFSTKDNLLSKSISSMPLELIKPETQSGFVFMDQPIHKVFATLEKVYGIPIVYDSTVMEKCSLHVELSNEPFFTKLDIISQTIGASYRVSDGQVIVSSEGCD</sequence>
<keyword evidence="1" id="KW-1133">Transmembrane helix</keyword>
<dbReference type="PANTHER" id="PTHR30273">
    <property type="entry name" value="PERIPLASMIC SIGNAL SENSOR AND SIGMA FACTOR ACTIVATOR FECR-RELATED"/>
    <property type="match status" value="1"/>
</dbReference>
<keyword evidence="1" id="KW-0472">Membrane</keyword>
<evidence type="ECO:0000256" key="1">
    <source>
        <dbReference type="SAM" id="Phobius"/>
    </source>
</evidence>
<dbReference type="PIRSF" id="PIRSF018266">
    <property type="entry name" value="FecR"/>
    <property type="match status" value="1"/>
</dbReference>
<keyword evidence="1" id="KW-0812">Transmembrane</keyword>
<dbReference type="Gene3D" id="3.55.50.30">
    <property type="match status" value="1"/>
</dbReference>
<evidence type="ECO:0000259" key="2">
    <source>
        <dbReference type="Pfam" id="PF04773"/>
    </source>
</evidence>
<name>A0A1T5EED0_9BACT</name>
<dbReference type="Gene3D" id="2.60.120.1440">
    <property type="match status" value="1"/>
</dbReference>
<dbReference type="Proteomes" id="UP000190897">
    <property type="component" value="Unassembled WGS sequence"/>
</dbReference>
<evidence type="ECO:0000313" key="5">
    <source>
        <dbReference type="Proteomes" id="UP000190897"/>
    </source>
</evidence>
<feature type="transmembrane region" description="Helical" evidence="1">
    <location>
        <begin position="95"/>
        <end position="113"/>
    </location>
</feature>
<dbReference type="AlphaFoldDB" id="A0A1T5EED0"/>
<dbReference type="OrthoDB" id="1097347at2"/>
<evidence type="ECO:0000259" key="3">
    <source>
        <dbReference type="Pfam" id="PF16344"/>
    </source>
</evidence>
<dbReference type="STRING" id="651661.SAMN05660293_02367"/>
<evidence type="ECO:0000313" key="4">
    <source>
        <dbReference type="EMBL" id="SKB82158.1"/>
    </source>
</evidence>
<dbReference type="PANTHER" id="PTHR30273:SF2">
    <property type="entry name" value="PROTEIN FECR"/>
    <property type="match status" value="1"/>
</dbReference>
<dbReference type="EMBL" id="FUZA01000002">
    <property type="protein sequence ID" value="SKB82158.1"/>
    <property type="molecule type" value="Genomic_DNA"/>
</dbReference>
<dbReference type="RefSeq" id="WP_082214852.1">
    <property type="nucleotide sequence ID" value="NZ_FUZA01000002.1"/>
</dbReference>
<proteinExistence type="predicted"/>
<keyword evidence="5" id="KW-1185">Reference proteome</keyword>
<feature type="domain" description="FecR protein" evidence="2">
    <location>
        <begin position="143"/>
        <end position="232"/>
    </location>
</feature>
<dbReference type="Pfam" id="PF16344">
    <property type="entry name" value="FecR_C"/>
    <property type="match status" value="1"/>
</dbReference>
<organism evidence="4 5">
    <name type="scientific">Dyadobacter psychrophilus</name>
    <dbReference type="NCBI Taxonomy" id="651661"/>
    <lineage>
        <taxon>Bacteria</taxon>
        <taxon>Pseudomonadati</taxon>
        <taxon>Bacteroidota</taxon>
        <taxon>Cytophagia</taxon>
        <taxon>Cytophagales</taxon>
        <taxon>Spirosomataceae</taxon>
        <taxon>Dyadobacter</taxon>
    </lineage>
</organism>
<dbReference type="InterPro" id="IPR006860">
    <property type="entry name" value="FecR"/>
</dbReference>
<accession>A0A1T5EED0</accession>
<protein>
    <submittedName>
        <fullName evidence="4">FecR family protein</fullName>
    </submittedName>
</protein>
<dbReference type="InterPro" id="IPR032508">
    <property type="entry name" value="FecR_C"/>
</dbReference>
<dbReference type="InterPro" id="IPR012373">
    <property type="entry name" value="Ferrdict_sens_TM"/>
</dbReference>
<dbReference type="GO" id="GO:0016989">
    <property type="term" value="F:sigma factor antagonist activity"/>
    <property type="evidence" value="ECO:0007669"/>
    <property type="project" value="TreeGrafter"/>
</dbReference>
<dbReference type="Pfam" id="PF04773">
    <property type="entry name" value="FecR"/>
    <property type="match status" value="1"/>
</dbReference>
<feature type="domain" description="Protein FecR C-terminal" evidence="3">
    <location>
        <begin position="287"/>
        <end position="354"/>
    </location>
</feature>
<gene>
    <name evidence="4" type="ORF">SAMN05660293_02367</name>
</gene>